<evidence type="ECO:0000256" key="1">
    <source>
        <dbReference type="ARBA" id="ARBA00022448"/>
    </source>
</evidence>
<organism evidence="5 6">
    <name type="scientific">Chitinophaga nivalis</name>
    <dbReference type="NCBI Taxonomy" id="2991709"/>
    <lineage>
        <taxon>Bacteria</taxon>
        <taxon>Pseudomonadati</taxon>
        <taxon>Bacteroidota</taxon>
        <taxon>Chitinophagia</taxon>
        <taxon>Chitinophagales</taxon>
        <taxon>Chitinophagaceae</taxon>
        <taxon>Chitinophaga</taxon>
    </lineage>
</organism>
<dbReference type="CDD" id="cd03255">
    <property type="entry name" value="ABC_MJ0796_LolCDE_FtsE"/>
    <property type="match status" value="1"/>
</dbReference>
<dbReference type="InterPro" id="IPR017871">
    <property type="entry name" value="ABC_transporter-like_CS"/>
</dbReference>
<evidence type="ECO:0000313" key="6">
    <source>
        <dbReference type="Proteomes" id="UP001207742"/>
    </source>
</evidence>
<dbReference type="SUPFAM" id="SSF52540">
    <property type="entry name" value="P-loop containing nucleoside triphosphate hydrolases"/>
    <property type="match status" value="1"/>
</dbReference>
<dbReference type="Proteomes" id="UP001207742">
    <property type="component" value="Unassembled WGS sequence"/>
</dbReference>
<dbReference type="PANTHER" id="PTHR24220">
    <property type="entry name" value="IMPORT ATP-BINDING PROTEIN"/>
    <property type="match status" value="1"/>
</dbReference>
<proteinExistence type="predicted"/>
<dbReference type="SMART" id="SM00382">
    <property type="entry name" value="AAA"/>
    <property type="match status" value="1"/>
</dbReference>
<dbReference type="GO" id="GO:0005524">
    <property type="term" value="F:ATP binding"/>
    <property type="evidence" value="ECO:0007669"/>
    <property type="project" value="UniProtKB-KW"/>
</dbReference>
<reference evidence="5 6" key="1">
    <citation type="submission" date="2022-10" db="EMBL/GenBank/DDBJ databases">
        <title>Chitinophaga nivalis PC15 sp. nov., isolated from Pyeongchang county, South Korea.</title>
        <authorList>
            <person name="Trinh H.N."/>
        </authorList>
    </citation>
    <scope>NUCLEOTIDE SEQUENCE [LARGE SCALE GENOMIC DNA]</scope>
    <source>
        <strain evidence="5 6">PC14</strain>
    </source>
</reference>
<name>A0ABT3IMY8_9BACT</name>
<dbReference type="InterPro" id="IPR017911">
    <property type="entry name" value="MacB-like_ATP-bd"/>
</dbReference>
<dbReference type="PROSITE" id="PS50893">
    <property type="entry name" value="ABC_TRANSPORTER_2"/>
    <property type="match status" value="1"/>
</dbReference>
<keyword evidence="1" id="KW-0813">Transport</keyword>
<evidence type="ECO:0000259" key="4">
    <source>
        <dbReference type="PROSITE" id="PS50893"/>
    </source>
</evidence>
<keyword evidence="6" id="KW-1185">Reference proteome</keyword>
<dbReference type="Pfam" id="PF00005">
    <property type="entry name" value="ABC_tran"/>
    <property type="match status" value="1"/>
</dbReference>
<protein>
    <submittedName>
        <fullName evidence="5">ABC transporter ATP-binding protein</fullName>
    </submittedName>
</protein>
<gene>
    <name evidence="5" type="ORF">OL497_15465</name>
</gene>
<dbReference type="Gene3D" id="3.40.50.300">
    <property type="entry name" value="P-loop containing nucleotide triphosphate hydrolases"/>
    <property type="match status" value="1"/>
</dbReference>
<sequence>MTKVLIELKQVSKTYETAAEQVHVLRDLSCNICYGDFLVIAGASGSGKSTLLNIIGCIDKPSSGNIVFAGKDITAVRLEDLNLLRLKNIGYVFQSFNLIPVLSGYENVEFPLLFSSSDKKAIREKAEQMLVRVGLGNRMHYVPARLSGGQRQRVAIARALAGNPLLVIADEPTASLDADTAVSIVQLLKDLNEEYGVTIVLATHDPLIMRYASTKLFLKEGHLVDAH</sequence>
<evidence type="ECO:0000313" key="5">
    <source>
        <dbReference type="EMBL" id="MCW3485308.1"/>
    </source>
</evidence>
<dbReference type="InterPro" id="IPR003593">
    <property type="entry name" value="AAA+_ATPase"/>
</dbReference>
<evidence type="ECO:0000256" key="3">
    <source>
        <dbReference type="ARBA" id="ARBA00022840"/>
    </source>
</evidence>
<dbReference type="InterPro" id="IPR003439">
    <property type="entry name" value="ABC_transporter-like_ATP-bd"/>
</dbReference>
<dbReference type="RefSeq" id="WP_264731550.1">
    <property type="nucleotide sequence ID" value="NZ_JAPDNR010000001.1"/>
</dbReference>
<dbReference type="EMBL" id="JAPDNS010000001">
    <property type="protein sequence ID" value="MCW3485308.1"/>
    <property type="molecule type" value="Genomic_DNA"/>
</dbReference>
<keyword evidence="2" id="KW-0547">Nucleotide-binding</keyword>
<dbReference type="InterPro" id="IPR015854">
    <property type="entry name" value="ABC_transpr_LolD-like"/>
</dbReference>
<comment type="caution">
    <text evidence="5">The sequence shown here is derived from an EMBL/GenBank/DDBJ whole genome shotgun (WGS) entry which is preliminary data.</text>
</comment>
<accession>A0ABT3IMY8</accession>
<dbReference type="PANTHER" id="PTHR24220:SF86">
    <property type="entry name" value="ABC TRANSPORTER ABCH.1"/>
    <property type="match status" value="1"/>
</dbReference>
<feature type="domain" description="ABC transporter" evidence="4">
    <location>
        <begin position="6"/>
        <end position="226"/>
    </location>
</feature>
<dbReference type="InterPro" id="IPR027417">
    <property type="entry name" value="P-loop_NTPase"/>
</dbReference>
<keyword evidence="3 5" id="KW-0067">ATP-binding</keyword>
<evidence type="ECO:0000256" key="2">
    <source>
        <dbReference type="ARBA" id="ARBA00022741"/>
    </source>
</evidence>
<dbReference type="PROSITE" id="PS00211">
    <property type="entry name" value="ABC_TRANSPORTER_1"/>
    <property type="match status" value="1"/>
</dbReference>